<evidence type="ECO:0000259" key="6">
    <source>
        <dbReference type="Pfam" id="PF13407"/>
    </source>
</evidence>
<gene>
    <name evidence="7" type="ORF">APB76_19540</name>
</gene>
<dbReference type="Pfam" id="PF13407">
    <property type="entry name" value="Peripla_BP_4"/>
    <property type="match status" value="1"/>
</dbReference>
<sequence>MLRGLYRLMIPFLLSFSSYSLSQDCIGVVPAGSVHDFWLSVKAGSEKAAQELGLAIYFRGPKDESNIDAQRMIIDQVIKNRCIGLLLAPNSADRADDVARLKELDIPTVYIDRDTGSAEVISVIATDNYHAGFLAGTKMAKKLGNQGKVALLRMEKGVVSTDDREQGFEDGATSSGLMIVEDRYLGLKIGDARKHAKEILTGKIQQLDGIFTPNESTTVAVLIALGSLETPTDLVHIGFDSNKILVEALSDGRIYGLVIQQPYEMGYRGVYALYQTFLGNPFPKNIPTDSIFATQANMDQTKVREALLMKYR</sequence>
<dbReference type="GO" id="GO:0030313">
    <property type="term" value="C:cell envelope"/>
    <property type="evidence" value="ECO:0007669"/>
    <property type="project" value="UniProtKB-SubCell"/>
</dbReference>
<dbReference type="InterPro" id="IPR028082">
    <property type="entry name" value="Peripla_BP_I"/>
</dbReference>
<dbReference type="CDD" id="cd20004">
    <property type="entry name" value="PBP1_ABC_sugar_binding-like"/>
    <property type="match status" value="1"/>
</dbReference>
<dbReference type="GO" id="GO:0030246">
    <property type="term" value="F:carbohydrate binding"/>
    <property type="evidence" value="ECO:0007669"/>
    <property type="project" value="UniProtKB-ARBA"/>
</dbReference>
<comment type="subcellular location">
    <subcellularLocation>
        <location evidence="1">Cell envelope</location>
    </subcellularLocation>
</comment>
<proteinExistence type="inferred from homology"/>
<dbReference type="Proteomes" id="UP000078406">
    <property type="component" value="Unassembled WGS sequence"/>
</dbReference>
<evidence type="ECO:0000256" key="4">
    <source>
        <dbReference type="ARBA" id="ARBA00022729"/>
    </source>
</evidence>
<dbReference type="EMBL" id="LLEI02000075">
    <property type="protein sequence ID" value="OAJ92524.1"/>
    <property type="molecule type" value="Genomic_DNA"/>
</dbReference>
<feature type="signal peptide" evidence="5">
    <location>
        <begin position="1"/>
        <end position="22"/>
    </location>
</feature>
<dbReference type="PANTHER" id="PTHR46847:SF1">
    <property type="entry name" value="D-ALLOSE-BINDING PERIPLASMIC PROTEIN-RELATED"/>
    <property type="match status" value="1"/>
</dbReference>
<dbReference type="AlphaFoldDB" id="A0A177XV88"/>
<evidence type="ECO:0000256" key="1">
    <source>
        <dbReference type="ARBA" id="ARBA00004196"/>
    </source>
</evidence>
<protein>
    <recommendedName>
        <fullName evidence="3">Autoinducer 2-binding periplasmic protein LuxP</fullName>
    </recommendedName>
</protein>
<keyword evidence="4 5" id="KW-0732">Signal</keyword>
<accession>A0A177XV88</accession>
<reference evidence="7 8" key="1">
    <citation type="journal article" date="2016" name="Syst. Appl. Microbiol.">
        <title>Vibrio bivalvicida sp. nov., a novel larval pathogen for bivalve molluscs reared in a hatchery.</title>
        <authorList>
            <person name="Dubert J."/>
            <person name="Romalde J.L."/>
            <person name="Prado S."/>
            <person name="Barja J.L."/>
        </authorList>
    </citation>
    <scope>NUCLEOTIDE SEQUENCE [LARGE SCALE GENOMIC DNA]</scope>
    <source>
        <strain evidence="7 8">605</strain>
    </source>
</reference>
<dbReference type="RefSeq" id="WP_049846491.1">
    <property type="nucleotide sequence ID" value="NZ_LLEI02000075.1"/>
</dbReference>
<organism evidence="7 8">
    <name type="scientific">Vibrio bivalvicida</name>
    <dbReference type="NCBI Taxonomy" id="1276888"/>
    <lineage>
        <taxon>Bacteria</taxon>
        <taxon>Pseudomonadati</taxon>
        <taxon>Pseudomonadota</taxon>
        <taxon>Gammaproteobacteria</taxon>
        <taxon>Vibrionales</taxon>
        <taxon>Vibrionaceae</taxon>
        <taxon>Vibrio</taxon>
        <taxon>Vibrio oreintalis group</taxon>
    </lineage>
</organism>
<comment type="caution">
    <text evidence="7">The sequence shown here is derived from an EMBL/GenBank/DDBJ whole genome shotgun (WGS) entry which is preliminary data.</text>
</comment>
<dbReference type="PANTHER" id="PTHR46847">
    <property type="entry name" value="D-ALLOSE-BINDING PERIPLASMIC PROTEIN-RELATED"/>
    <property type="match status" value="1"/>
</dbReference>
<evidence type="ECO:0000313" key="8">
    <source>
        <dbReference type="Proteomes" id="UP000078406"/>
    </source>
</evidence>
<evidence type="ECO:0000313" key="7">
    <source>
        <dbReference type="EMBL" id="OAJ92524.1"/>
    </source>
</evidence>
<feature type="domain" description="Periplasmic binding protein" evidence="6">
    <location>
        <begin position="26"/>
        <end position="276"/>
    </location>
</feature>
<evidence type="ECO:0000256" key="5">
    <source>
        <dbReference type="SAM" id="SignalP"/>
    </source>
</evidence>
<name>A0A177XV88_9VIBR</name>
<dbReference type="InterPro" id="IPR025997">
    <property type="entry name" value="SBP_2_dom"/>
</dbReference>
<dbReference type="Gene3D" id="3.40.50.2300">
    <property type="match status" value="2"/>
</dbReference>
<dbReference type="SUPFAM" id="SSF53822">
    <property type="entry name" value="Periplasmic binding protein-like I"/>
    <property type="match status" value="1"/>
</dbReference>
<comment type="similarity">
    <text evidence="2">Belongs to the bacterial solute-binding protein 2 family.</text>
</comment>
<feature type="chain" id="PRO_5008079127" description="Autoinducer 2-binding periplasmic protein LuxP" evidence="5">
    <location>
        <begin position="23"/>
        <end position="312"/>
    </location>
</feature>
<evidence type="ECO:0000256" key="3">
    <source>
        <dbReference type="ARBA" id="ARBA00022181"/>
    </source>
</evidence>
<evidence type="ECO:0000256" key="2">
    <source>
        <dbReference type="ARBA" id="ARBA00007639"/>
    </source>
</evidence>
<dbReference type="GO" id="GO:0055085">
    <property type="term" value="P:transmembrane transport"/>
    <property type="evidence" value="ECO:0007669"/>
    <property type="project" value="UniProtKB-ARBA"/>
</dbReference>